<keyword evidence="3" id="KW-1185">Reference proteome</keyword>
<dbReference type="RefSeq" id="WP_090874624.1">
    <property type="nucleotide sequence ID" value="NZ_FMXQ01000001.1"/>
</dbReference>
<dbReference type="CDD" id="cd07313">
    <property type="entry name" value="terB_like_2"/>
    <property type="match status" value="1"/>
</dbReference>
<name>A0A1G6AET2_9HYPH</name>
<dbReference type="STRING" id="665467.SAMN02982931_00522"/>
<dbReference type="EMBL" id="FMXQ01000001">
    <property type="protein sequence ID" value="SDB06892.1"/>
    <property type="molecule type" value="Genomic_DNA"/>
</dbReference>
<protein>
    <submittedName>
        <fullName evidence="2">Uncharacterized conserved protein, tellurite resistance protein B (TerB) family</fullName>
    </submittedName>
</protein>
<dbReference type="Pfam" id="PF05099">
    <property type="entry name" value="TerB"/>
    <property type="match status" value="1"/>
</dbReference>
<dbReference type="AlphaFoldDB" id="A0A1G6AET2"/>
<evidence type="ECO:0000313" key="2">
    <source>
        <dbReference type="EMBL" id="SDB06892.1"/>
    </source>
</evidence>
<evidence type="ECO:0000259" key="1">
    <source>
        <dbReference type="Pfam" id="PF05099"/>
    </source>
</evidence>
<dbReference type="InterPro" id="IPR007791">
    <property type="entry name" value="DjlA_N"/>
</dbReference>
<dbReference type="Gene3D" id="1.10.3680.10">
    <property type="entry name" value="TerB-like"/>
    <property type="match status" value="1"/>
</dbReference>
<reference evidence="2 3" key="1">
    <citation type="submission" date="2016-10" db="EMBL/GenBank/DDBJ databases">
        <authorList>
            <person name="de Groot N.N."/>
        </authorList>
    </citation>
    <scope>NUCLEOTIDE SEQUENCE [LARGE SCALE GENOMIC DNA]</scope>
    <source>
        <strain evidence="2 3">ATCC 35022</strain>
    </source>
</reference>
<accession>A0A1G6AET2</accession>
<organism evidence="2 3">
    <name type="scientific">Bauldia litoralis</name>
    <dbReference type="NCBI Taxonomy" id="665467"/>
    <lineage>
        <taxon>Bacteria</taxon>
        <taxon>Pseudomonadati</taxon>
        <taxon>Pseudomonadota</taxon>
        <taxon>Alphaproteobacteria</taxon>
        <taxon>Hyphomicrobiales</taxon>
        <taxon>Kaistiaceae</taxon>
        <taxon>Bauldia</taxon>
    </lineage>
</organism>
<evidence type="ECO:0000313" key="3">
    <source>
        <dbReference type="Proteomes" id="UP000199071"/>
    </source>
</evidence>
<feature type="domain" description="Co-chaperone DjlA N-terminal" evidence="1">
    <location>
        <begin position="27"/>
        <end position="144"/>
    </location>
</feature>
<dbReference type="InterPro" id="IPR029024">
    <property type="entry name" value="TerB-like"/>
</dbReference>
<dbReference type="SUPFAM" id="SSF158682">
    <property type="entry name" value="TerB-like"/>
    <property type="match status" value="1"/>
</dbReference>
<sequence length="152" mass="17013">MISAFKQFLADLTGDKQTEDVGEDRCRLAAAALLFHVIAIDGEVSDEEKATLRDLLKRRFELDDADVDELVAAAEVADKEAVDLYGFTSVLKRQLDEKDRERIVAMMWELVFADGDVHEFEDNLVWRAAELLGVSSQARIRLKQAARADDAG</sequence>
<dbReference type="OrthoDB" id="5402150at2"/>
<dbReference type="Proteomes" id="UP000199071">
    <property type="component" value="Unassembled WGS sequence"/>
</dbReference>
<gene>
    <name evidence="2" type="ORF">SAMN02982931_00522</name>
</gene>
<proteinExistence type="predicted"/>